<evidence type="ECO:0000256" key="2">
    <source>
        <dbReference type="ARBA" id="ARBA00022676"/>
    </source>
</evidence>
<evidence type="ECO:0000256" key="1">
    <source>
        <dbReference type="ARBA" id="ARBA00006351"/>
    </source>
</evidence>
<gene>
    <name evidence="6" type="ORF">SNE40_014036</name>
</gene>
<comment type="caution">
    <text evidence="6">The sequence shown here is derived from an EMBL/GenBank/DDBJ whole genome shotgun (WGS) entry which is preliminary data.</text>
</comment>
<dbReference type="SUPFAM" id="SSF53448">
    <property type="entry name" value="Nucleotide-diphospho-sugar transferases"/>
    <property type="match status" value="1"/>
</dbReference>
<evidence type="ECO:0000256" key="3">
    <source>
        <dbReference type="ARBA" id="ARBA00022679"/>
    </source>
</evidence>
<protein>
    <recommendedName>
        <fullName evidence="8">Glycosyltransferase 8 domain-containing protein 1</fullName>
    </recommendedName>
</protein>
<dbReference type="InterPro" id="IPR029044">
    <property type="entry name" value="Nucleotide-diphossugar_trans"/>
</dbReference>
<keyword evidence="7" id="KW-1185">Reference proteome</keyword>
<dbReference type="InterPro" id="IPR002495">
    <property type="entry name" value="Glyco_trans_8"/>
</dbReference>
<feature type="transmembrane region" description="Helical" evidence="5">
    <location>
        <begin position="56"/>
        <end position="73"/>
    </location>
</feature>
<evidence type="ECO:0000256" key="5">
    <source>
        <dbReference type="SAM" id="Phobius"/>
    </source>
</evidence>
<keyword evidence="3" id="KW-0808">Transferase</keyword>
<dbReference type="EMBL" id="JAZGQO010000010">
    <property type="protein sequence ID" value="KAK6175616.1"/>
    <property type="molecule type" value="Genomic_DNA"/>
</dbReference>
<keyword evidence="5" id="KW-0472">Membrane</keyword>
<keyword evidence="5" id="KW-0812">Transmembrane</keyword>
<dbReference type="GO" id="GO:0016757">
    <property type="term" value="F:glycosyltransferase activity"/>
    <property type="evidence" value="ECO:0007669"/>
    <property type="project" value="UniProtKB-KW"/>
</dbReference>
<evidence type="ECO:0000256" key="4">
    <source>
        <dbReference type="ARBA" id="ARBA00022723"/>
    </source>
</evidence>
<dbReference type="Gene3D" id="3.90.550.10">
    <property type="entry name" value="Spore Coat Polysaccharide Biosynthesis Protein SpsA, Chain A"/>
    <property type="match status" value="1"/>
</dbReference>
<dbReference type="GO" id="GO:0005794">
    <property type="term" value="C:Golgi apparatus"/>
    <property type="evidence" value="ECO:0007669"/>
    <property type="project" value="TreeGrafter"/>
</dbReference>
<comment type="similarity">
    <text evidence="1">Belongs to the glycosyltransferase 8 family.</text>
</comment>
<reference evidence="6 7" key="1">
    <citation type="submission" date="2024-01" db="EMBL/GenBank/DDBJ databases">
        <title>The genome of the rayed Mediterranean limpet Patella caerulea (Linnaeus, 1758).</title>
        <authorList>
            <person name="Anh-Thu Weber A."/>
            <person name="Halstead-Nussloch G."/>
        </authorList>
    </citation>
    <scope>NUCLEOTIDE SEQUENCE [LARGE SCALE GENOMIC DNA]</scope>
    <source>
        <strain evidence="6">AATW-2023a</strain>
        <tissue evidence="6">Whole specimen</tissue>
    </source>
</reference>
<name>A0AAN8PPY5_PATCE</name>
<dbReference type="InterPro" id="IPR050748">
    <property type="entry name" value="Glycosyltrans_8_dom-fam"/>
</dbReference>
<dbReference type="PANTHER" id="PTHR13778:SF47">
    <property type="entry name" value="LIPOPOLYSACCHARIDE 1,3-GALACTOSYLTRANSFERASE"/>
    <property type="match status" value="1"/>
</dbReference>
<organism evidence="6 7">
    <name type="scientific">Patella caerulea</name>
    <name type="common">Rayed Mediterranean limpet</name>
    <dbReference type="NCBI Taxonomy" id="87958"/>
    <lineage>
        <taxon>Eukaryota</taxon>
        <taxon>Metazoa</taxon>
        <taxon>Spiralia</taxon>
        <taxon>Lophotrochozoa</taxon>
        <taxon>Mollusca</taxon>
        <taxon>Gastropoda</taxon>
        <taxon>Patellogastropoda</taxon>
        <taxon>Patelloidea</taxon>
        <taxon>Patellidae</taxon>
        <taxon>Patella</taxon>
    </lineage>
</organism>
<evidence type="ECO:0008006" key="8">
    <source>
        <dbReference type="Google" id="ProtNLM"/>
    </source>
</evidence>
<accession>A0AAN8PPY5</accession>
<keyword evidence="2" id="KW-0328">Glycosyltransferase</keyword>
<evidence type="ECO:0000313" key="7">
    <source>
        <dbReference type="Proteomes" id="UP001347796"/>
    </source>
</evidence>
<keyword evidence="4" id="KW-0479">Metal-binding</keyword>
<feature type="transmembrane region" description="Helical" evidence="5">
    <location>
        <begin position="32"/>
        <end position="50"/>
    </location>
</feature>
<proteinExistence type="inferred from homology"/>
<dbReference type="AlphaFoldDB" id="A0AAN8PPY5"/>
<dbReference type="Proteomes" id="UP001347796">
    <property type="component" value="Unassembled WGS sequence"/>
</dbReference>
<keyword evidence="5" id="KW-1133">Transmembrane helix</keyword>
<dbReference type="Pfam" id="PF01501">
    <property type="entry name" value="Glyco_transf_8"/>
    <property type="match status" value="1"/>
</dbReference>
<sequence>MRRIGLLTSVIELSDFADGCCLRQGLRVRNCLRLFFFICRSFVAVFVMAFGTIKKVALVLVVLWIGTLCYLWFPNLLPDLVKSKLPNKLSLESDHHHGNIKFRHVAAKLNESKEVIHICITSDEHTIGGMIALINSIISNTKSDVMFHLVTDETSMDQLGIWIQKSKLSTINYEIKKFPGNWVEGKINVRGGRKELGRPLNYARYYLPKLFPTLNGKIIFIDDDCIVQGDISELYQTKVNPGHLAAFSEDCTGAAKRLTYMKNIYADYIDVKSKHVQLMKIDPQECAFNTGLFLTNITEWRIHNITQQLEYWMQLNTKEEVYGNERGGGGSQPPMMLVFYKKFSKIPAMWHVRYLGWTPGTSYTTQFLRSAKLLHWNGRFKPWGRTSQHSEIWDKYFIADPSHRFHPVRKAIV</sequence>
<dbReference type="PANTHER" id="PTHR13778">
    <property type="entry name" value="GLYCOSYLTRANSFERASE 8 DOMAIN-CONTAINING PROTEIN"/>
    <property type="match status" value="1"/>
</dbReference>
<evidence type="ECO:0000313" key="6">
    <source>
        <dbReference type="EMBL" id="KAK6175616.1"/>
    </source>
</evidence>
<dbReference type="GO" id="GO:0046872">
    <property type="term" value="F:metal ion binding"/>
    <property type="evidence" value="ECO:0007669"/>
    <property type="project" value="UniProtKB-KW"/>
</dbReference>